<comment type="caution">
    <text evidence="2">The sequence shown here is derived from an EMBL/GenBank/DDBJ whole genome shotgun (WGS) entry which is preliminary data.</text>
</comment>
<evidence type="ECO:0000313" key="2">
    <source>
        <dbReference type="EMBL" id="MBA8682131.1"/>
    </source>
</evidence>
<reference evidence="2 3" key="1">
    <citation type="submission" date="2020-08" db="EMBL/GenBank/DDBJ databases">
        <title>Stenotrophomonas tumulicola JCM 30961.</title>
        <authorList>
            <person name="Deng Y."/>
        </authorList>
    </citation>
    <scope>NUCLEOTIDE SEQUENCE [LARGE SCALE GENOMIC DNA]</scope>
    <source>
        <strain evidence="2 3">JCM 30961</strain>
    </source>
</reference>
<feature type="region of interest" description="Disordered" evidence="1">
    <location>
        <begin position="1239"/>
        <end position="1302"/>
    </location>
</feature>
<dbReference type="RefSeq" id="WP_182339265.1">
    <property type="nucleotide sequence ID" value="NZ_JACGXS010000004.1"/>
</dbReference>
<feature type="compositionally biased region" description="Low complexity" evidence="1">
    <location>
        <begin position="1292"/>
        <end position="1302"/>
    </location>
</feature>
<dbReference type="Proteomes" id="UP000547058">
    <property type="component" value="Unassembled WGS sequence"/>
</dbReference>
<name>A0A7W3IIE6_9GAMM</name>
<feature type="region of interest" description="Disordered" evidence="1">
    <location>
        <begin position="1149"/>
        <end position="1173"/>
    </location>
</feature>
<sequence length="1302" mass="141756">MRQTKTLGIFHAAMDGLRQALQAGDTGATHRSAAALLASGVHARLVLDLQLPTATAELRQAGIEANQGWLDVVTGLVREHHIAASEVADHLRRPASAAHDAAATTRYFRHPALGNAFVNLLDAVDVGDRDDLAAMRELARSRLAATGFVTASNGTATLPPCALGDVVQQACEATTSLRLARLESSLLRRSVDANMPAVITDAEAAAVDRMVLNEYQRGGPDGLCGNPYFQATPCRARSLEGQMQDARNTYTREIGGLRLREADQLVSAIQHEYEDVVARDPGMSSVQRSALLRQLSGEARAGIQEVVHLFDQPHDGEETRTGPARPWTGPGSLPAALVDIDGATWRMKNTGDSGLSAMEASMSRLFQLTGLVAPDAQLMDACDVLPGNSQHFASRYEPTFMDLGDFLTTPRCEALAAGGDETARAHYGQLRDDHAAAVSACDAVLRRAGVEHFWQLQGKDLLAEHAQADKQRFEALEGMNRMLPTDMRCDQVRHFIASRWLDNWDQLNFRMENFGYVEREGKPIGMTVDFGSCGPLGFRNLVDGTMLPKQASADIAMLQRPPSLFPIPDAYSENAADFDAMGTAPGRLHDTLRWPYGFQSDSVAAMLRPPAVAEPAVAEAMAEMGYRLALLPASAIEAVVAASWQVPANAPAGRWPDATQMVSTLIQRRDAMLQQYDAAQIAGWIRADPQRAVRVRQQVADGMRAALATDVSEEHEKALEAAHDRLACDTATASLAGMPDTESHAVTARLSTLQRLHDCNRRLAAALEDNREADVSALGDELLSPDLFGQLLVDLELAADSPAGRASSEANHAWLLLVDRLVQAGKIPADRVAHCLLKPFEDTAYPPNVGARAHGDPALGMAFIQLLETLMAASMELTPERVREGLLTAKIEGFPNYYAALAASGASKAWDQQLQQADLWPDSAEYIHLRSLWSWFGKQLHEPGRGNEPIVVPERAQQLARLSLEELVRHVDDAYGPRRVVELELPKLREKVYSVMSLTSSEENDAMHELVARGVDEAWRKAMAKHRLPQTTPVPPRMVAELQERTLRDYHKRMKALRGDDVEALIRAGEQRYRDAVLADAGMPKAERRRLLGHHAEEVSVDIRNMVRGAGGKDGARIDTAPIEQRVQQQAAVAAADITAQAMAEAQARAAEQARGEARNATEKGAATESERVARSVASTAALAVAAHAQTEARKAAERQAADKAAKEASARAARDAIIQGRQFKNEVETRLAMLRAPDVSGSSSSMPRQSVAQMEQRLRSLRENSPTAEPMDWPSGATSRIRSRTREYIDPRTGTPRTTTR</sequence>
<accession>A0A7W3IIE6</accession>
<dbReference type="EMBL" id="JACGXS010000004">
    <property type="protein sequence ID" value="MBA8682131.1"/>
    <property type="molecule type" value="Genomic_DNA"/>
</dbReference>
<feature type="compositionally biased region" description="Polar residues" evidence="1">
    <location>
        <begin position="1241"/>
        <end position="1254"/>
    </location>
</feature>
<evidence type="ECO:0000313" key="3">
    <source>
        <dbReference type="Proteomes" id="UP000547058"/>
    </source>
</evidence>
<evidence type="ECO:0000256" key="1">
    <source>
        <dbReference type="SAM" id="MobiDB-lite"/>
    </source>
</evidence>
<proteinExistence type="predicted"/>
<keyword evidence="3" id="KW-1185">Reference proteome</keyword>
<gene>
    <name evidence="2" type="ORF">H4O11_09965</name>
</gene>
<organism evidence="2 3">
    <name type="scientific">Stenotrophomonas tumulicola</name>
    <dbReference type="NCBI Taxonomy" id="1685415"/>
    <lineage>
        <taxon>Bacteria</taxon>
        <taxon>Pseudomonadati</taxon>
        <taxon>Pseudomonadota</taxon>
        <taxon>Gammaproteobacteria</taxon>
        <taxon>Lysobacterales</taxon>
        <taxon>Lysobacteraceae</taxon>
        <taxon>Stenotrophomonas</taxon>
    </lineage>
</organism>
<feature type="compositionally biased region" description="Basic and acidic residues" evidence="1">
    <location>
        <begin position="1152"/>
        <end position="1162"/>
    </location>
</feature>
<feature type="region of interest" description="Disordered" evidence="1">
    <location>
        <begin position="313"/>
        <end position="332"/>
    </location>
</feature>
<protein>
    <submittedName>
        <fullName evidence="2">Uncharacterized protein</fullName>
    </submittedName>
</protein>